<dbReference type="InterPro" id="IPR000719">
    <property type="entry name" value="Prot_kinase_dom"/>
</dbReference>
<dbReference type="InterPro" id="IPR010730">
    <property type="entry name" value="HET"/>
</dbReference>
<evidence type="ECO:0000259" key="2">
    <source>
        <dbReference type="PROSITE" id="PS50011"/>
    </source>
</evidence>
<proteinExistence type="predicted"/>
<keyword evidence="4" id="KW-1185">Reference proteome</keyword>
<sequence>MEPQGILSSEEYDTDSESMTSGDSTPDEDVAESLARKVETSLFDQKKEFWPRGSIDEVITHERVRDRLKPGRRHSSKETQETLKAEQESLDKLAKFISRRGKKIFAIMLYGNLSNKDIRQAMTGFQERGFDDGGLPLVEDAVSRVFYSSTAKAYRKPWNFVRVQAFCSNQWKFLAPSFDSKETEMTLHSDHILPFTKASQRAGVGTFGEVHEVTIHPAHRKNGVRNSSVAVKKLHRAYTDDQTAMRNLEEQWQKEVKAHKEISKCNHTNIIGFMTAITRDYERYLMFEWANGGNLRQFWHKYNPLLTRTLVEDIMLQIRGLADGLEEIHFRNYRHGDMKPENILRVKTPGHDTSKLDVGTLKICDMGLTKYHYLATQLREQATDTKFTTFRYEPPESTEENKAWPRRYDVWSIGCIILEFIVWMVWGNHELDEFNKRIVNEFGKQVHYFELEKRNGENSCKVHSAVSATMDRLAQHAECKAGKTALGDLLKIVRTRLLVVSLGSQSFGKGKTPQLDADTQVQPRADSRALKMALDGIIKRGNKNRSYWLKECKQAVLTCNQASPRSLTLTLRQVQLNDIWEFPVDNSFAASIVNQIVTAVPAVKVTSSRDRCITCHQLEFWTPHFNIVDGWDKLESSRHSCDFCKMRWEICRDLNREEFPILDFDRDQSMLKLNGRYPPVFSIRRGREPQNSRASHIQIGYPLLPDRASQPQFNVLGQCLSDCNNNHPECRPQKLGTLPTRLIHVGANDSDTINLCKTQPKDNFGYIALSHPWGEGPHFCTTLDNVETYRNKIDFGELPAMFQDAVITTRKLGLEYLWIDSICIIQGEGGDFDQEAKRMEDVFSSAFCVIAASSARGQNDGFLNRPRQNRECLTFEHAGLPPLYVSRFMDDFNKDVLESPLSKRGWVLQERALARRTIYFTDNQIYWECGRGVRSEMLTKMDNKLASFLGDPNFPSKLSNDATIRGVKIRLYEGLYRQYTRLQFTRISDRPFAIAGLERRLIRDLKAQGGFGIFDDGRSLFHHSLLWQRGREFPPMAKIPSLPSLPVPSWSWMGYDGGIDFVNLPLGGVYWYTDAIKSPWVAEGPGTCHTGDGKESVELKAWARPFAPGSVGLSPTDEIELVCDCQDTVDPDNKDLMCVVVGREKRSSCDIEEMAHFVLLVTRSKELLRSKEGNPVCERVGVGRVK</sequence>
<dbReference type="Gene3D" id="1.10.510.10">
    <property type="entry name" value="Transferase(Phosphotransferase) domain 1"/>
    <property type="match status" value="1"/>
</dbReference>
<evidence type="ECO:0000256" key="1">
    <source>
        <dbReference type="SAM" id="MobiDB-lite"/>
    </source>
</evidence>
<feature type="region of interest" description="Disordered" evidence="1">
    <location>
        <begin position="1"/>
        <end position="36"/>
    </location>
</feature>
<comment type="caution">
    <text evidence="3">The sequence shown here is derived from an EMBL/GenBank/DDBJ whole genome shotgun (WGS) entry which is preliminary data.</text>
</comment>
<feature type="domain" description="Protein kinase" evidence="2">
    <location>
        <begin position="196"/>
        <end position="557"/>
    </location>
</feature>
<organism evidence="3 4">
    <name type="scientific">Diaporthe vaccinii</name>
    <dbReference type="NCBI Taxonomy" id="105482"/>
    <lineage>
        <taxon>Eukaryota</taxon>
        <taxon>Fungi</taxon>
        <taxon>Dikarya</taxon>
        <taxon>Ascomycota</taxon>
        <taxon>Pezizomycotina</taxon>
        <taxon>Sordariomycetes</taxon>
        <taxon>Sordariomycetidae</taxon>
        <taxon>Diaporthales</taxon>
        <taxon>Diaporthaceae</taxon>
        <taxon>Diaporthe</taxon>
        <taxon>Diaporthe eres species complex</taxon>
    </lineage>
</organism>
<dbReference type="EMBL" id="JBAWTH010000148">
    <property type="protein sequence ID" value="KAL2274811.1"/>
    <property type="molecule type" value="Genomic_DNA"/>
</dbReference>
<dbReference type="PANTHER" id="PTHR33112">
    <property type="entry name" value="DOMAIN PROTEIN, PUTATIVE-RELATED"/>
    <property type="match status" value="1"/>
</dbReference>
<dbReference type="PROSITE" id="PS50011">
    <property type="entry name" value="PROTEIN_KINASE_DOM"/>
    <property type="match status" value="1"/>
</dbReference>
<name>A0ABR4DWR5_9PEZI</name>
<dbReference type="PANTHER" id="PTHR33112:SF10">
    <property type="entry name" value="TOL"/>
    <property type="match status" value="1"/>
</dbReference>
<dbReference type="CDD" id="cd00180">
    <property type="entry name" value="PKc"/>
    <property type="match status" value="1"/>
</dbReference>
<evidence type="ECO:0000313" key="4">
    <source>
        <dbReference type="Proteomes" id="UP001600888"/>
    </source>
</evidence>
<evidence type="ECO:0000313" key="3">
    <source>
        <dbReference type="EMBL" id="KAL2274811.1"/>
    </source>
</evidence>
<dbReference type="Pfam" id="PF06985">
    <property type="entry name" value="HET"/>
    <property type="match status" value="1"/>
</dbReference>
<protein>
    <recommendedName>
        <fullName evidence="2">Protein kinase domain-containing protein</fullName>
    </recommendedName>
</protein>
<gene>
    <name evidence="3" type="ORF">FJTKL_02713</name>
</gene>
<dbReference type="InterPro" id="IPR011009">
    <property type="entry name" value="Kinase-like_dom_sf"/>
</dbReference>
<accession>A0ABR4DWR5</accession>
<reference evidence="3 4" key="1">
    <citation type="submission" date="2024-03" db="EMBL/GenBank/DDBJ databases">
        <title>A high-quality draft genome sequence of Diaporthe vaccinii, a causative agent of upright dieback and viscid rot disease in cranberry plants.</title>
        <authorList>
            <person name="Sarrasin M."/>
            <person name="Lang B.F."/>
            <person name="Burger G."/>
        </authorList>
    </citation>
    <scope>NUCLEOTIDE SEQUENCE [LARGE SCALE GENOMIC DNA]</scope>
    <source>
        <strain evidence="3 4">IS7</strain>
    </source>
</reference>
<dbReference type="Proteomes" id="UP001600888">
    <property type="component" value="Unassembled WGS sequence"/>
</dbReference>
<dbReference type="SMART" id="SM00220">
    <property type="entry name" value="S_TKc"/>
    <property type="match status" value="1"/>
</dbReference>
<feature type="non-terminal residue" evidence="3">
    <location>
        <position position="1186"/>
    </location>
</feature>
<dbReference type="Pfam" id="PF00069">
    <property type="entry name" value="Pkinase"/>
    <property type="match status" value="1"/>
</dbReference>
<dbReference type="SUPFAM" id="SSF56112">
    <property type="entry name" value="Protein kinase-like (PK-like)"/>
    <property type="match status" value="1"/>
</dbReference>